<sequence>MRIRHSVAASLGALALVLTLSAPADAATGTFVYTYSGLDGSAQTATLENPPSGECITLPEVADPSSSSPAHSPLNRTDATAVVFTDPGCEGDSFRLRPIVGHGSERLKLRSVVFVRP</sequence>
<accession>A0ABW8CHJ0</accession>
<evidence type="ECO:0000256" key="1">
    <source>
        <dbReference type="SAM" id="SignalP"/>
    </source>
</evidence>
<keyword evidence="1" id="KW-0732">Signal</keyword>
<dbReference type="EMBL" id="JBITYG010000015">
    <property type="protein sequence ID" value="MFI9105924.1"/>
    <property type="molecule type" value="Genomic_DNA"/>
</dbReference>
<protein>
    <submittedName>
        <fullName evidence="2">Uncharacterized protein</fullName>
    </submittedName>
</protein>
<name>A0ABW8CHJ0_9ACTN</name>
<gene>
    <name evidence="2" type="ORF">ACIGXA_36005</name>
</gene>
<keyword evidence="3" id="KW-1185">Reference proteome</keyword>
<feature type="signal peptide" evidence="1">
    <location>
        <begin position="1"/>
        <end position="26"/>
    </location>
</feature>
<proteinExistence type="predicted"/>
<reference evidence="2 3" key="1">
    <citation type="submission" date="2024-10" db="EMBL/GenBank/DDBJ databases">
        <title>The Natural Products Discovery Center: Release of the First 8490 Sequenced Strains for Exploring Actinobacteria Biosynthetic Diversity.</title>
        <authorList>
            <person name="Kalkreuter E."/>
            <person name="Kautsar S.A."/>
            <person name="Yang D."/>
            <person name="Bader C.D."/>
            <person name="Teijaro C.N."/>
            <person name="Fluegel L."/>
            <person name="Davis C.M."/>
            <person name="Simpson J.R."/>
            <person name="Lauterbach L."/>
            <person name="Steele A.D."/>
            <person name="Gui C."/>
            <person name="Meng S."/>
            <person name="Li G."/>
            <person name="Viehrig K."/>
            <person name="Ye F."/>
            <person name="Su P."/>
            <person name="Kiefer A.F."/>
            <person name="Nichols A."/>
            <person name="Cepeda A.J."/>
            <person name="Yan W."/>
            <person name="Fan B."/>
            <person name="Jiang Y."/>
            <person name="Adhikari A."/>
            <person name="Zheng C.-J."/>
            <person name="Schuster L."/>
            <person name="Cowan T.M."/>
            <person name="Smanski M.J."/>
            <person name="Chevrette M.G."/>
            <person name="De Carvalho L.P.S."/>
            <person name="Shen B."/>
        </authorList>
    </citation>
    <scope>NUCLEOTIDE SEQUENCE [LARGE SCALE GENOMIC DNA]</scope>
    <source>
        <strain evidence="2 3">NPDC053399</strain>
    </source>
</reference>
<comment type="caution">
    <text evidence="2">The sequence shown here is derived from an EMBL/GenBank/DDBJ whole genome shotgun (WGS) entry which is preliminary data.</text>
</comment>
<organism evidence="2 3">
    <name type="scientific">Streptomyces fildesensis</name>
    <dbReference type="NCBI Taxonomy" id="375757"/>
    <lineage>
        <taxon>Bacteria</taxon>
        <taxon>Bacillati</taxon>
        <taxon>Actinomycetota</taxon>
        <taxon>Actinomycetes</taxon>
        <taxon>Kitasatosporales</taxon>
        <taxon>Streptomycetaceae</taxon>
        <taxon>Streptomyces</taxon>
    </lineage>
</organism>
<dbReference type="Proteomes" id="UP001614394">
    <property type="component" value="Unassembled WGS sequence"/>
</dbReference>
<feature type="chain" id="PRO_5045616880" evidence="1">
    <location>
        <begin position="27"/>
        <end position="117"/>
    </location>
</feature>
<evidence type="ECO:0000313" key="2">
    <source>
        <dbReference type="EMBL" id="MFI9105924.1"/>
    </source>
</evidence>
<evidence type="ECO:0000313" key="3">
    <source>
        <dbReference type="Proteomes" id="UP001614394"/>
    </source>
</evidence>
<dbReference type="RefSeq" id="WP_399656994.1">
    <property type="nucleotide sequence ID" value="NZ_JBITYG010000015.1"/>
</dbReference>